<proteinExistence type="predicted"/>
<organism evidence="2">
    <name type="scientific">uncultured Gemmatimonadota bacterium</name>
    <dbReference type="NCBI Taxonomy" id="203437"/>
    <lineage>
        <taxon>Bacteria</taxon>
        <taxon>Pseudomonadati</taxon>
        <taxon>Gemmatimonadota</taxon>
        <taxon>environmental samples</taxon>
    </lineage>
</organism>
<feature type="compositionally biased region" description="Gly residues" evidence="1">
    <location>
        <begin position="116"/>
        <end position="125"/>
    </location>
</feature>
<dbReference type="AlphaFoldDB" id="A0A6J4MKQ6"/>
<feature type="compositionally biased region" description="Basic residues" evidence="1">
    <location>
        <begin position="94"/>
        <end position="106"/>
    </location>
</feature>
<dbReference type="EMBL" id="CADCTW010000206">
    <property type="protein sequence ID" value="CAA9362018.1"/>
    <property type="molecule type" value="Genomic_DNA"/>
</dbReference>
<feature type="non-terminal residue" evidence="2">
    <location>
        <position position="150"/>
    </location>
</feature>
<protein>
    <submittedName>
        <fullName evidence="2">Uncharacterized protein</fullName>
    </submittedName>
</protein>
<feature type="compositionally biased region" description="Low complexity" evidence="1">
    <location>
        <begin position="25"/>
        <end position="36"/>
    </location>
</feature>
<evidence type="ECO:0000256" key="1">
    <source>
        <dbReference type="SAM" id="MobiDB-lite"/>
    </source>
</evidence>
<accession>A0A6J4MKQ6</accession>
<reference evidence="2" key="1">
    <citation type="submission" date="2020-02" db="EMBL/GenBank/DDBJ databases">
        <authorList>
            <person name="Meier V. D."/>
        </authorList>
    </citation>
    <scope>NUCLEOTIDE SEQUENCE</scope>
    <source>
        <strain evidence="2">AVDCRST_MAG68</strain>
    </source>
</reference>
<gene>
    <name evidence="2" type="ORF">AVDCRST_MAG68-4487</name>
</gene>
<feature type="compositionally biased region" description="Gly residues" evidence="1">
    <location>
        <begin position="64"/>
        <end position="80"/>
    </location>
</feature>
<feature type="non-terminal residue" evidence="2">
    <location>
        <position position="1"/>
    </location>
</feature>
<name>A0A6J4MKQ6_9BACT</name>
<feature type="region of interest" description="Disordered" evidence="1">
    <location>
        <begin position="1"/>
        <end position="150"/>
    </location>
</feature>
<sequence length="150" mass="15128">ETRQGGCIVQGSALPPSRPPPPAPAHHAPQRAPALPRRLHPPPSAERAGRARRGSGAVGHHAGGRGAGVAGGRRGQGARGGPHRRGGTLPAARPQRRHLPPPRRPRGVPLGHRFGRGAGGRGHGGAHPARLRGARAAGGAGGHGRAPPLH</sequence>
<evidence type="ECO:0000313" key="2">
    <source>
        <dbReference type="EMBL" id="CAA9362018.1"/>
    </source>
</evidence>